<reference evidence="2" key="1">
    <citation type="submission" date="2023-01" db="EMBL/GenBank/DDBJ databases">
        <title>Genomic dissection of endemic carbapenem resistance: metallo-beta-lactamase gene dissemination through clonal, plasmid and integron transfer pathways.</title>
        <authorList>
            <person name="Macesic N."/>
        </authorList>
    </citation>
    <scope>NUCLEOTIDE SEQUENCE</scope>
    <source>
        <strain evidence="3">CPO382</strain>
        <strain evidence="2">CPO573</strain>
    </source>
</reference>
<evidence type="ECO:0000313" key="2">
    <source>
        <dbReference type="EMBL" id="MDK4766879.1"/>
    </source>
</evidence>
<organism evidence="2 4">
    <name type="scientific">Serratia nevei</name>
    <dbReference type="NCBI Taxonomy" id="2703794"/>
    <lineage>
        <taxon>Bacteria</taxon>
        <taxon>Pseudomonadati</taxon>
        <taxon>Pseudomonadota</taxon>
        <taxon>Gammaproteobacteria</taxon>
        <taxon>Enterobacterales</taxon>
        <taxon>Yersiniaceae</taxon>
        <taxon>Serratia</taxon>
    </lineage>
</organism>
<dbReference type="RefSeq" id="WP_071891504.1">
    <property type="nucleotide sequence ID" value="NZ_JARTLO010000014.1"/>
</dbReference>
<proteinExistence type="predicted"/>
<dbReference type="AlphaFoldDB" id="A0AAW6X8J3"/>
<comment type="caution">
    <text evidence="2">The sequence shown here is derived from an EMBL/GenBank/DDBJ whole genome shotgun (WGS) entry which is preliminary data.</text>
</comment>
<name>A0AAW6X8J3_9GAMM</name>
<keyword evidence="2" id="KW-0540">Nuclease</keyword>
<protein>
    <submittedName>
        <fullName evidence="2">HNH endonuclease domain-containing protein</fullName>
    </submittedName>
</protein>
<gene>
    <name evidence="2" type="ORF">P9854_13785</name>
    <name evidence="3" type="ORF">P9921_08870</name>
</gene>
<dbReference type="InterPro" id="IPR003615">
    <property type="entry name" value="HNH_nuc"/>
</dbReference>
<dbReference type="GO" id="GO:0004519">
    <property type="term" value="F:endonuclease activity"/>
    <property type="evidence" value="ECO:0007669"/>
    <property type="project" value="UniProtKB-KW"/>
</dbReference>
<dbReference type="Proteomes" id="UP001174748">
    <property type="component" value="Unassembled WGS sequence"/>
</dbReference>
<feature type="domain" description="HNH nuclease" evidence="1">
    <location>
        <begin position="43"/>
        <end position="101"/>
    </location>
</feature>
<dbReference type="EMBL" id="JARTOI010000011">
    <property type="protein sequence ID" value="MDK5170583.1"/>
    <property type="molecule type" value="Genomic_DNA"/>
</dbReference>
<dbReference type="SMART" id="SM00507">
    <property type="entry name" value="HNHc"/>
    <property type="match status" value="1"/>
</dbReference>
<dbReference type="Gene3D" id="1.10.30.50">
    <property type="match status" value="1"/>
</dbReference>
<keyword evidence="2" id="KW-0255">Endonuclease</keyword>
<evidence type="ECO:0000313" key="5">
    <source>
        <dbReference type="Proteomes" id="UP001174748"/>
    </source>
</evidence>
<dbReference type="EMBL" id="JARTLO010000014">
    <property type="protein sequence ID" value="MDK4766879.1"/>
    <property type="molecule type" value="Genomic_DNA"/>
</dbReference>
<dbReference type="Proteomes" id="UP001173597">
    <property type="component" value="Unassembled WGS sequence"/>
</dbReference>
<sequence>MADIENQYRYTAEDEEAMEMVKQNPGYSHDLWSSEVLQALRSNIRRFYRNEQRGVCAFCKNEISLQAAANCTIEHIIPKSKCLEFMFHPKNLCVICADCNQIKRDQEIINELPNVLNDNRQRIRYPTASRTFKIVHPHFDIWDEHIIRLGRGYIDKSKKGGNTILICNLNRFFHLFDVGEEYIADADLSELMNEYLTCGRPIRKAEILLQIKAALR</sequence>
<accession>A0AAW6X8J3</accession>
<evidence type="ECO:0000313" key="4">
    <source>
        <dbReference type="Proteomes" id="UP001173597"/>
    </source>
</evidence>
<keyword evidence="5" id="KW-1185">Reference proteome</keyword>
<evidence type="ECO:0000313" key="3">
    <source>
        <dbReference type="EMBL" id="MDK5170583.1"/>
    </source>
</evidence>
<evidence type="ECO:0000259" key="1">
    <source>
        <dbReference type="SMART" id="SM00507"/>
    </source>
</evidence>
<keyword evidence="2" id="KW-0378">Hydrolase</keyword>